<evidence type="ECO:0000256" key="1">
    <source>
        <dbReference type="ARBA" id="ARBA00023015"/>
    </source>
</evidence>
<accession>A0A2P8GTW6</accession>
<dbReference type="Pfam" id="PF12833">
    <property type="entry name" value="HTH_18"/>
    <property type="match status" value="1"/>
</dbReference>
<evidence type="ECO:0000313" key="9">
    <source>
        <dbReference type="Proteomes" id="UP000268291"/>
    </source>
</evidence>
<dbReference type="Proteomes" id="UP000241203">
    <property type="component" value="Unassembled WGS sequence"/>
</dbReference>
<dbReference type="RefSeq" id="WP_106562550.1">
    <property type="nucleotide sequence ID" value="NZ_PYAU01000001.1"/>
</dbReference>
<keyword evidence="1" id="KW-0805">Transcription regulation</keyword>
<dbReference type="Gene3D" id="1.10.10.60">
    <property type="entry name" value="Homeodomain-like"/>
    <property type="match status" value="1"/>
</dbReference>
<sequence>MQHYFLAPEPESDREQITAPPMGSAAPHVPFTPVQRVSVAGDQPEQARRALAEAYAGTRFAVTRGDEPFSFRFASIGDERLTLRTATVAGHVSGEVPRLDEYVVTWLRSGSGRITGRDTEPEHLPNAPFLLPFERRYAFALTAHTQNSVHFSPAFLEGIAAEQRSQERLPLSFDTGTTPTPAGIAAWRGAVARVTDVLVDVDASPVRRLDAQRALALALLDLYPWVQVDLPAEMRESSRARTRLALEYLHHRAHEPITPADAARATGLHPRTFQLHLARHLDTSPTIYLRDIRLDRVRAELAEQSPDDTTVAAVARAWGFAHLGRFSAVYRARFGEHPRDTLRR</sequence>
<evidence type="ECO:0000256" key="2">
    <source>
        <dbReference type="ARBA" id="ARBA00023125"/>
    </source>
</evidence>
<dbReference type="Proteomes" id="UP000268291">
    <property type="component" value="Unassembled WGS sequence"/>
</dbReference>
<reference evidence="6 8" key="1">
    <citation type="submission" date="2018-03" db="EMBL/GenBank/DDBJ databases">
        <title>Genomic Encyclopedia of Archaeal and Bacterial Type Strains, Phase II (KMG-II): from individual species to whole genera.</title>
        <authorList>
            <person name="Goeker M."/>
        </authorList>
    </citation>
    <scope>NUCLEOTIDE SEQUENCE [LARGE SCALE GENOMIC DNA]</scope>
    <source>
        <strain evidence="6 8">DSM 21548</strain>
    </source>
</reference>
<evidence type="ECO:0000256" key="3">
    <source>
        <dbReference type="ARBA" id="ARBA00023163"/>
    </source>
</evidence>
<dbReference type="GO" id="GO:0003700">
    <property type="term" value="F:DNA-binding transcription factor activity"/>
    <property type="evidence" value="ECO:0007669"/>
    <property type="project" value="InterPro"/>
</dbReference>
<feature type="domain" description="HTH araC/xylS-type" evidence="5">
    <location>
        <begin position="243"/>
        <end position="344"/>
    </location>
</feature>
<keyword evidence="9" id="KW-1185">Reference proteome</keyword>
<dbReference type="InterPro" id="IPR018060">
    <property type="entry name" value="HTH_AraC"/>
</dbReference>
<dbReference type="GO" id="GO:0043565">
    <property type="term" value="F:sequence-specific DNA binding"/>
    <property type="evidence" value="ECO:0007669"/>
    <property type="project" value="InterPro"/>
</dbReference>
<dbReference type="InterPro" id="IPR050204">
    <property type="entry name" value="AraC_XylS_family_regulators"/>
</dbReference>
<organism evidence="6 8">
    <name type="scientific">Labedella gwakjiensis</name>
    <dbReference type="NCBI Taxonomy" id="390269"/>
    <lineage>
        <taxon>Bacteria</taxon>
        <taxon>Bacillati</taxon>
        <taxon>Actinomycetota</taxon>
        <taxon>Actinomycetes</taxon>
        <taxon>Micrococcales</taxon>
        <taxon>Microbacteriaceae</taxon>
        <taxon>Labedella</taxon>
    </lineage>
</organism>
<dbReference type="AlphaFoldDB" id="A0A2P8GTW6"/>
<dbReference type="OrthoDB" id="5464689at2"/>
<feature type="region of interest" description="Disordered" evidence="4">
    <location>
        <begin position="1"/>
        <end position="22"/>
    </location>
</feature>
<evidence type="ECO:0000256" key="4">
    <source>
        <dbReference type="SAM" id="MobiDB-lite"/>
    </source>
</evidence>
<proteinExistence type="predicted"/>
<dbReference type="PANTHER" id="PTHR46796:SF12">
    <property type="entry name" value="HTH-TYPE DNA-BINDING TRANSCRIPTIONAL ACTIVATOR EUTR"/>
    <property type="match status" value="1"/>
</dbReference>
<evidence type="ECO:0000313" key="8">
    <source>
        <dbReference type="Proteomes" id="UP000241203"/>
    </source>
</evidence>
<dbReference type="EMBL" id="RZGY01000002">
    <property type="protein sequence ID" value="RUQ84722.1"/>
    <property type="molecule type" value="Genomic_DNA"/>
</dbReference>
<keyword evidence="2" id="KW-0238">DNA-binding</keyword>
<reference evidence="7 9" key="2">
    <citation type="submission" date="2018-12" db="EMBL/GenBank/DDBJ databases">
        <authorList>
            <person name="hu s."/>
            <person name="Xu Y."/>
            <person name="Xu B."/>
            <person name="Li F."/>
        </authorList>
    </citation>
    <scope>NUCLEOTIDE SEQUENCE [LARGE SCALE GENOMIC DNA]</scope>
    <source>
        <strain evidence="7 9">KSW2-17</strain>
    </source>
</reference>
<protein>
    <submittedName>
        <fullName evidence="6">AraC family transcriptional regulator</fullName>
    </submittedName>
</protein>
<dbReference type="SMART" id="SM00342">
    <property type="entry name" value="HTH_ARAC"/>
    <property type="match status" value="1"/>
</dbReference>
<dbReference type="EMBL" id="PYAU01000001">
    <property type="protein sequence ID" value="PSL37404.1"/>
    <property type="molecule type" value="Genomic_DNA"/>
</dbReference>
<comment type="caution">
    <text evidence="6">The sequence shown here is derived from an EMBL/GenBank/DDBJ whole genome shotgun (WGS) entry which is preliminary data.</text>
</comment>
<gene>
    <name evidence="6" type="ORF">CLV49_1011</name>
    <name evidence="7" type="ORF">ELQ93_14090</name>
</gene>
<evidence type="ECO:0000313" key="6">
    <source>
        <dbReference type="EMBL" id="PSL37404.1"/>
    </source>
</evidence>
<evidence type="ECO:0000259" key="5">
    <source>
        <dbReference type="PROSITE" id="PS01124"/>
    </source>
</evidence>
<evidence type="ECO:0000313" key="7">
    <source>
        <dbReference type="EMBL" id="RUQ84722.1"/>
    </source>
</evidence>
<name>A0A2P8GTW6_9MICO</name>
<dbReference type="PANTHER" id="PTHR46796">
    <property type="entry name" value="HTH-TYPE TRANSCRIPTIONAL ACTIVATOR RHAS-RELATED"/>
    <property type="match status" value="1"/>
</dbReference>
<keyword evidence="3" id="KW-0804">Transcription</keyword>
<dbReference type="PROSITE" id="PS01124">
    <property type="entry name" value="HTH_ARAC_FAMILY_2"/>
    <property type="match status" value="1"/>
</dbReference>